<evidence type="ECO:0000256" key="1">
    <source>
        <dbReference type="SAM" id="MobiDB-lite"/>
    </source>
</evidence>
<dbReference type="AlphaFoldDB" id="A0A6J4CZC2"/>
<dbReference type="EMBL" id="AP019774">
    <property type="protein sequence ID" value="BCD70819.1"/>
    <property type="molecule type" value="Genomic_DNA"/>
</dbReference>
<sequence>MAVSMVGNVTYVNQNTPYSSIVNQNALPKLSEVNHQEFLERLQVVQATRALEENKAVHEDKEEQRYPQNQNQESSDSKPDTREDKTHNYHGHYYSDDALKRAVENTEELEQLVDSHVLDVII</sequence>
<organism evidence="2 3">
    <name type="scientific">Helicobacter suis</name>
    <dbReference type="NCBI Taxonomy" id="104628"/>
    <lineage>
        <taxon>Bacteria</taxon>
        <taxon>Pseudomonadati</taxon>
        <taxon>Campylobacterota</taxon>
        <taxon>Epsilonproteobacteria</taxon>
        <taxon>Campylobacterales</taxon>
        <taxon>Helicobacteraceae</taxon>
        <taxon>Helicobacter</taxon>
    </lineage>
</organism>
<proteinExistence type="predicted"/>
<evidence type="ECO:0000313" key="3">
    <source>
        <dbReference type="Proteomes" id="UP000317935"/>
    </source>
</evidence>
<dbReference type="RefSeq" id="WP_064429906.1">
    <property type="nucleotide sequence ID" value="NZ_AP019774.1"/>
</dbReference>
<protein>
    <submittedName>
        <fullName evidence="2">Uncharacterized protein</fullName>
    </submittedName>
</protein>
<reference evidence="2 3" key="1">
    <citation type="submission" date="2019-06" db="EMBL/GenBank/DDBJ databases">
        <title>Complete genome sequence of Helicobacter suis SNTW101c.</title>
        <authorList>
            <person name="Rimbara E."/>
            <person name="Suzuki M."/>
            <person name="Matsui H."/>
            <person name="Nakamura M."/>
            <person name="Mori S."/>
            <person name="Shibayama K."/>
        </authorList>
    </citation>
    <scope>NUCLEOTIDE SEQUENCE [LARGE SCALE GENOMIC DNA]</scope>
    <source>
        <strain evidence="2 3">SNTW101c</strain>
    </source>
</reference>
<feature type="region of interest" description="Disordered" evidence="1">
    <location>
        <begin position="53"/>
        <end position="95"/>
    </location>
</feature>
<dbReference type="Proteomes" id="UP000317935">
    <property type="component" value="Chromosome"/>
</dbReference>
<gene>
    <name evidence="2" type="ORF">SNTW_14640</name>
</gene>
<feature type="compositionally biased region" description="Basic and acidic residues" evidence="1">
    <location>
        <begin position="53"/>
        <end position="65"/>
    </location>
</feature>
<feature type="compositionally biased region" description="Basic and acidic residues" evidence="1">
    <location>
        <begin position="75"/>
        <end position="95"/>
    </location>
</feature>
<name>A0A6J4CZC2_9HELI</name>
<evidence type="ECO:0000313" key="2">
    <source>
        <dbReference type="EMBL" id="BCD70819.1"/>
    </source>
</evidence>
<dbReference type="OrthoDB" id="5328081at2"/>
<accession>A0A6J4CZC2</accession>